<accession>A0A919CA10</accession>
<sequence length="512" mass="54081">MRGEAAGGGPVSGVRAEGGAGAGPDRSGRPFRPLGAAPSTKGAAGEGDGPGPGTGPGPGPHQVAAPSQGPKPKPKPWTGPKLKPKPKPKPKPRNVPGPGPLPDTPLDLDLDKLLAARLQAVRARPYLATALFALHPVASRAVPTMGVDRYWRCYVSPGFVDRTPVEELAAVWVHEVSHLLRDHHGRSDRVARARDLTGPGDRLRMNIAADCEINDDAFGDGLVEPEGAVTPKRLGLGDGELMEDYLRQFRLGQRTDDLTWLDCGSGADGCERPWDLGPDGAHGLNAQERDAVRFRVAQGLSSRPGNAPEGWKRWAEEAFHPPQPWRELLGAAIRSAASGSGAGDDYSYGRPSRRSVSVPGAVLPSLRRVPPRVTVVIDTSGSVSDAELGSALLEVAAISRAVGGRRDLVTVLSCDAAPQTVHALCRAEGIPLVGGGGTDLRTGFATALRTRPRPDVVVALTDGHTPWPSARPSCRTVVGLFDRPYENSSWDEDDPDYVPSGPPDWARVVKIG</sequence>
<dbReference type="InterPro" id="IPR018698">
    <property type="entry name" value="VWA-like_dom"/>
</dbReference>
<evidence type="ECO:0000313" key="5">
    <source>
        <dbReference type="Proteomes" id="UP000638353"/>
    </source>
</evidence>
<dbReference type="SUPFAM" id="SSF53300">
    <property type="entry name" value="vWA-like"/>
    <property type="match status" value="1"/>
</dbReference>
<dbReference type="AlphaFoldDB" id="A0A919CA10"/>
<dbReference type="InterPro" id="IPR025154">
    <property type="entry name" value="Put_metallopeptidase_dom"/>
</dbReference>
<dbReference type="InterPro" id="IPR036465">
    <property type="entry name" value="vWFA_dom_sf"/>
</dbReference>
<feature type="domain" description="Putative metallopeptidase" evidence="3">
    <location>
        <begin position="112"/>
        <end position="366"/>
    </location>
</feature>
<gene>
    <name evidence="4" type="ORF">GCM10010334_24650</name>
</gene>
<reference evidence="4" key="2">
    <citation type="submission" date="2020-09" db="EMBL/GenBank/DDBJ databases">
        <authorList>
            <person name="Sun Q."/>
            <person name="Ohkuma M."/>
        </authorList>
    </citation>
    <scope>NUCLEOTIDE SEQUENCE</scope>
    <source>
        <strain evidence="4">JCM 4637</strain>
    </source>
</reference>
<proteinExistence type="predicted"/>
<evidence type="ECO:0000256" key="1">
    <source>
        <dbReference type="SAM" id="MobiDB-lite"/>
    </source>
</evidence>
<evidence type="ECO:0000259" key="3">
    <source>
        <dbReference type="Pfam" id="PF13203"/>
    </source>
</evidence>
<comment type="caution">
    <text evidence="4">The sequence shown here is derived from an EMBL/GenBank/DDBJ whole genome shotgun (WGS) entry which is preliminary data.</text>
</comment>
<dbReference type="PANTHER" id="PTHR38730">
    <property type="entry name" value="SLL7028 PROTEIN"/>
    <property type="match status" value="1"/>
</dbReference>
<evidence type="ECO:0000259" key="2">
    <source>
        <dbReference type="Pfam" id="PF09967"/>
    </source>
</evidence>
<feature type="region of interest" description="Disordered" evidence="1">
    <location>
        <begin position="1"/>
        <end position="104"/>
    </location>
</feature>
<evidence type="ECO:0000313" key="4">
    <source>
        <dbReference type="EMBL" id="GHC90555.1"/>
    </source>
</evidence>
<dbReference type="EMBL" id="BMVC01000004">
    <property type="protein sequence ID" value="GHC90555.1"/>
    <property type="molecule type" value="Genomic_DNA"/>
</dbReference>
<dbReference type="Pfam" id="PF13203">
    <property type="entry name" value="DUF2201_N"/>
    <property type="match status" value="1"/>
</dbReference>
<feature type="domain" description="VWA-like" evidence="2">
    <location>
        <begin position="373"/>
        <end position="478"/>
    </location>
</feature>
<dbReference type="Pfam" id="PF09967">
    <property type="entry name" value="DUF2201"/>
    <property type="match status" value="1"/>
</dbReference>
<evidence type="ECO:0008006" key="6">
    <source>
        <dbReference type="Google" id="ProtNLM"/>
    </source>
</evidence>
<organism evidence="4 5">
    <name type="scientific">Streptomyces finlayi</name>
    <dbReference type="NCBI Taxonomy" id="67296"/>
    <lineage>
        <taxon>Bacteria</taxon>
        <taxon>Bacillati</taxon>
        <taxon>Actinomycetota</taxon>
        <taxon>Actinomycetes</taxon>
        <taxon>Kitasatosporales</taxon>
        <taxon>Streptomycetaceae</taxon>
        <taxon>Streptomyces</taxon>
    </lineage>
</organism>
<name>A0A919CA10_9ACTN</name>
<reference evidence="4" key="1">
    <citation type="journal article" date="2014" name="Int. J. Syst. Evol. Microbiol.">
        <title>Complete genome sequence of Corynebacterium casei LMG S-19264T (=DSM 44701T), isolated from a smear-ripened cheese.</title>
        <authorList>
            <consortium name="US DOE Joint Genome Institute (JGI-PGF)"/>
            <person name="Walter F."/>
            <person name="Albersmeier A."/>
            <person name="Kalinowski J."/>
            <person name="Ruckert C."/>
        </authorList>
    </citation>
    <scope>NUCLEOTIDE SEQUENCE</scope>
    <source>
        <strain evidence="4">JCM 4637</strain>
    </source>
</reference>
<dbReference type="PANTHER" id="PTHR38730:SF1">
    <property type="entry name" value="SLL7028 PROTEIN"/>
    <property type="match status" value="1"/>
</dbReference>
<dbReference type="Proteomes" id="UP000638353">
    <property type="component" value="Unassembled WGS sequence"/>
</dbReference>
<feature type="compositionally biased region" description="Pro residues" evidence="1">
    <location>
        <begin position="93"/>
        <end position="103"/>
    </location>
</feature>
<feature type="compositionally biased region" description="Gly residues" evidence="1">
    <location>
        <begin position="1"/>
        <end position="22"/>
    </location>
</feature>
<protein>
    <recommendedName>
        <fullName evidence="6">Metal-dependent peptidase</fullName>
    </recommendedName>
</protein>
<feature type="compositionally biased region" description="Basic residues" evidence="1">
    <location>
        <begin position="82"/>
        <end position="92"/>
    </location>
</feature>